<evidence type="ECO:0000256" key="8">
    <source>
        <dbReference type="ARBA" id="ARBA00022967"/>
    </source>
</evidence>
<dbReference type="PANTHER" id="PTHR43297:SF14">
    <property type="entry name" value="ATPASE AAA-TYPE CORE DOMAIN-CONTAINING PROTEIN"/>
    <property type="match status" value="1"/>
</dbReference>
<evidence type="ECO:0000313" key="13">
    <source>
        <dbReference type="Proteomes" id="UP000253850"/>
    </source>
</evidence>
<keyword evidence="4" id="KW-1003">Cell membrane</keyword>
<dbReference type="EMBL" id="PDKM01000006">
    <property type="protein sequence ID" value="RXK09424.1"/>
    <property type="molecule type" value="Genomic_DNA"/>
</dbReference>
<dbReference type="PROSITE" id="PS50893">
    <property type="entry name" value="ABC_TRANSPORTER_2"/>
    <property type="match status" value="1"/>
</dbReference>
<evidence type="ECO:0000256" key="2">
    <source>
        <dbReference type="ARBA" id="ARBA00005417"/>
    </source>
</evidence>
<dbReference type="Gene3D" id="3.40.50.300">
    <property type="entry name" value="P-loop containing nucleotide triphosphate hydrolases"/>
    <property type="match status" value="1"/>
</dbReference>
<dbReference type="InterPro" id="IPR017871">
    <property type="entry name" value="ABC_transporter-like_CS"/>
</dbReference>
<protein>
    <submittedName>
        <fullName evidence="12">ABC transporter ATP-binding protein</fullName>
    </submittedName>
    <submittedName>
        <fullName evidence="11">ABC transporter, ATP-binding protein</fullName>
    </submittedName>
</protein>
<dbReference type="GO" id="GO:0016887">
    <property type="term" value="F:ATP hydrolysis activity"/>
    <property type="evidence" value="ECO:0007669"/>
    <property type="project" value="InterPro"/>
</dbReference>
<comment type="subcellular location">
    <subcellularLocation>
        <location evidence="1">Cell inner membrane</location>
        <topology evidence="1">Peripheral membrane protein</topology>
    </subcellularLocation>
</comment>
<dbReference type="RefSeq" id="WP_114838267.1">
    <property type="nucleotide sequence ID" value="NZ_CP031217.1"/>
</dbReference>
<dbReference type="GO" id="GO:0005886">
    <property type="term" value="C:plasma membrane"/>
    <property type="evidence" value="ECO:0007669"/>
    <property type="project" value="UniProtKB-SubCell"/>
</dbReference>
<dbReference type="InterPro" id="IPR027417">
    <property type="entry name" value="P-loop_NTPase"/>
</dbReference>
<dbReference type="PROSITE" id="PS00211">
    <property type="entry name" value="ABC_TRANSPORTER_1"/>
    <property type="match status" value="1"/>
</dbReference>
<evidence type="ECO:0000259" key="10">
    <source>
        <dbReference type="PROSITE" id="PS50893"/>
    </source>
</evidence>
<accession>A0AAX2A5B5</accession>
<dbReference type="PANTHER" id="PTHR43297">
    <property type="entry name" value="OLIGOPEPTIDE TRANSPORT ATP-BINDING PROTEIN APPD"/>
    <property type="match status" value="1"/>
</dbReference>
<evidence type="ECO:0000313" key="14">
    <source>
        <dbReference type="Proteomes" id="UP000289193"/>
    </source>
</evidence>
<evidence type="ECO:0000313" key="11">
    <source>
        <dbReference type="EMBL" id="AXH11388.1"/>
    </source>
</evidence>
<gene>
    <name evidence="11" type="ORF">ABIV_0362</name>
    <name evidence="12" type="ORF">CRV05_10910</name>
</gene>
<keyword evidence="14" id="KW-1185">Reference proteome</keyword>
<keyword evidence="5" id="KW-0997">Cell inner membrane</keyword>
<evidence type="ECO:0000256" key="5">
    <source>
        <dbReference type="ARBA" id="ARBA00022519"/>
    </source>
</evidence>
<proteinExistence type="inferred from homology"/>
<organism evidence="12 14">
    <name type="scientific">Halarcobacter bivalviorum</name>
    <dbReference type="NCBI Taxonomy" id="663364"/>
    <lineage>
        <taxon>Bacteria</taxon>
        <taxon>Pseudomonadati</taxon>
        <taxon>Campylobacterota</taxon>
        <taxon>Epsilonproteobacteria</taxon>
        <taxon>Campylobacterales</taxon>
        <taxon>Arcobacteraceae</taxon>
        <taxon>Halarcobacter</taxon>
    </lineage>
</organism>
<dbReference type="EMBL" id="CP031217">
    <property type="protein sequence ID" value="AXH11388.1"/>
    <property type="molecule type" value="Genomic_DNA"/>
</dbReference>
<dbReference type="KEGG" id="hbv:ABIV_0362"/>
<dbReference type="InterPro" id="IPR003593">
    <property type="entry name" value="AAA+_ATPase"/>
</dbReference>
<dbReference type="Proteomes" id="UP000289193">
    <property type="component" value="Unassembled WGS sequence"/>
</dbReference>
<feature type="domain" description="ABC transporter" evidence="10">
    <location>
        <begin position="5"/>
        <end position="222"/>
    </location>
</feature>
<sequence>MSIAVEIKQLLITSNRNEKLVDINFTINSSTALIGQSGSGKSLTLKAILNLLPSSLISKKEISSNFELNHNTIGFIPQNPFTSLSPMTKIKDQFFCEDNKKMELLELVGLNKDLLNRFPKELSGGQLQRVVIAIALSNNIKLLLLDEPTTALDEASKDTILNLIKELTSKLNLLMLFVTHDIDSIKNLCKEVIIIKDGKIIEQGITEDILNNPKEEYTKMLINSTFKNKEFRK</sequence>
<dbReference type="SMART" id="SM00382">
    <property type="entry name" value="AAA"/>
    <property type="match status" value="1"/>
</dbReference>
<evidence type="ECO:0000313" key="12">
    <source>
        <dbReference type="EMBL" id="RXK09424.1"/>
    </source>
</evidence>
<evidence type="ECO:0000256" key="1">
    <source>
        <dbReference type="ARBA" id="ARBA00004417"/>
    </source>
</evidence>
<evidence type="ECO:0000256" key="3">
    <source>
        <dbReference type="ARBA" id="ARBA00022448"/>
    </source>
</evidence>
<evidence type="ECO:0000256" key="9">
    <source>
        <dbReference type="ARBA" id="ARBA00023136"/>
    </source>
</evidence>
<dbReference type="SUPFAM" id="SSF52540">
    <property type="entry name" value="P-loop containing nucleoside triphosphate hydrolases"/>
    <property type="match status" value="1"/>
</dbReference>
<dbReference type="Pfam" id="PF00005">
    <property type="entry name" value="ABC_tran"/>
    <property type="match status" value="1"/>
</dbReference>
<dbReference type="InterPro" id="IPR050388">
    <property type="entry name" value="ABC_Ni/Peptide_Import"/>
</dbReference>
<dbReference type="GO" id="GO:0005524">
    <property type="term" value="F:ATP binding"/>
    <property type="evidence" value="ECO:0007669"/>
    <property type="project" value="UniProtKB-KW"/>
</dbReference>
<evidence type="ECO:0000256" key="7">
    <source>
        <dbReference type="ARBA" id="ARBA00022840"/>
    </source>
</evidence>
<dbReference type="Proteomes" id="UP000253850">
    <property type="component" value="Chromosome"/>
</dbReference>
<keyword evidence="6" id="KW-0547">Nucleotide-binding</keyword>
<dbReference type="InterPro" id="IPR003439">
    <property type="entry name" value="ABC_transporter-like_ATP-bd"/>
</dbReference>
<keyword evidence="8" id="KW-1278">Translocase</keyword>
<dbReference type="AlphaFoldDB" id="A0AAX2A5B5"/>
<keyword evidence="7 12" id="KW-0067">ATP-binding</keyword>
<reference evidence="12 14" key="1">
    <citation type="submission" date="2017-10" db="EMBL/GenBank/DDBJ databases">
        <title>Genomics of the genus Arcobacter.</title>
        <authorList>
            <person name="Perez-Cataluna A."/>
            <person name="Figueras M.J."/>
        </authorList>
    </citation>
    <scope>NUCLEOTIDE SEQUENCE [LARGE SCALE GENOMIC DNA]</scope>
    <source>
        <strain evidence="12 14">CECT 7835</strain>
    </source>
</reference>
<evidence type="ECO:0000256" key="4">
    <source>
        <dbReference type="ARBA" id="ARBA00022475"/>
    </source>
</evidence>
<reference evidence="11 13" key="2">
    <citation type="submission" date="2018-07" db="EMBL/GenBank/DDBJ databases">
        <title>Complete genome of the Arcobacter bivalviorum type strain LMG 26154.</title>
        <authorList>
            <person name="Miller W.G."/>
            <person name="Yee E."/>
            <person name="Bono J.L."/>
        </authorList>
    </citation>
    <scope>NUCLEOTIDE SEQUENCE [LARGE SCALE GENOMIC DNA]</scope>
    <source>
        <strain evidence="11 13">LMG 26154</strain>
    </source>
</reference>
<evidence type="ECO:0000256" key="6">
    <source>
        <dbReference type="ARBA" id="ARBA00022741"/>
    </source>
</evidence>
<keyword evidence="3" id="KW-0813">Transport</keyword>
<keyword evidence="9" id="KW-0472">Membrane</keyword>
<comment type="similarity">
    <text evidence="2">Belongs to the ABC transporter superfamily.</text>
</comment>
<name>A0AAX2A5B5_9BACT</name>